<evidence type="ECO:0000313" key="2">
    <source>
        <dbReference type="EMBL" id="SEL26688.1"/>
    </source>
</evidence>
<dbReference type="RefSeq" id="WP_093034944.1">
    <property type="nucleotide sequence ID" value="NZ_FOAG01000004.1"/>
</dbReference>
<keyword evidence="1" id="KW-0732">Signal</keyword>
<feature type="chain" id="PRO_5009299729" evidence="1">
    <location>
        <begin position="40"/>
        <end position="70"/>
    </location>
</feature>
<accession>A0A1H7NUI8</accession>
<proteinExistence type="predicted"/>
<dbReference type="AlphaFoldDB" id="A0A1H7NUI8"/>
<keyword evidence="3" id="KW-1185">Reference proteome</keyword>
<evidence type="ECO:0000313" key="3">
    <source>
        <dbReference type="Proteomes" id="UP000199582"/>
    </source>
</evidence>
<dbReference type="EMBL" id="FOAG01000004">
    <property type="protein sequence ID" value="SEL26688.1"/>
    <property type="molecule type" value="Genomic_DNA"/>
</dbReference>
<reference evidence="2 3" key="1">
    <citation type="submission" date="2016-10" db="EMBL/GenBank/DDBJ databases">
        <authorList>
            <person name="de Groot N.N."/>
        </authorList>
    </citation>
    <scope>NUCLEOTIDE SEQUENCE [LARGE SCALE GENOMIC DNA]</scope>
    <source>
        <strain evidence="2 3">DSM 100674</strain>
    </source>
</reference>
<feature type="signal peptide" evidence="1">
    <location>
        <begin position="1"/>
        <end position="39"/>
    </location>
</feature>
<name>A0A1H7NUI8_9RHOB</name>
<dbReference type="Proteomes" id="UP000199582">
    <property type="component" value="Unassembled WGS sequence"/>
</dbReference>
<evidence type="ECO:0000256" key="1">
    <source>
        <dbReference type="SAM" id="SignalP"/>
    </source>
</evidence>
<organism evidence="2 3">
    <name type="scientific">Roseovarius azorensis</name>
    <dbReference type="NCBI Taxonomy" id="1287727"/>
    <lineage>
        <taxon>Bacteria</taxon>
        <taxon>Pseudomonadati</taxon>
        <taxon>Pseudomonadota</taxon>
        <taxon>Alphaproteobacteria</taxon>
        <taxon>Rhodobacterales</taxon>
        <taxon>Roseobacteraceae</taxon>
        <taxon>Roseovarius</taxon>
    </lineage>
</organism>
<protein>
    <submittedName>
        <fullName evidence="2">Uncharacterized protein</fullName>
    </submittedName>
</protein>
<sequence>MPHDISLRTHKAPRKPALAPIAAILLAATVIAVTAPANAPDPADNASAPLIEDWHGNVMRSHWENGANAR</sequence>
<gene>
    <name evidence="2" type="ORF">SAMN05443999_104225</name>
</gene>